<accession>A0A8S1GTG9</accession>
<gene>
    <name evidence="2" type="ORF">CAUJ_LOCUS2110</name>
</gene>
<keyword evidence="1" id="KW-0732">Signal</keyword>
<evidence type="ECO:0000313" key="3">
    <source>
        <dbReference type="Proteomes" id="UP000835052"/>
    </source>
</evidence>
<reference evidence="2" key="1">
    <citation type="submission" date="2020-10" db="EMBL/GenBank/DDBJ databases">
        <authorList>
            <person name="Kikuchi T."/>
        </authorList>
    </citation>
    <scope>NUCLEOTIDE SEQUENCE</scope>
    <source>
        <strain evidence="2">NKZ352</strain>
    </source>
</reference>
<comment type="caution">
    <text evidence="2">The sequence shown here is derived from an EMBL/GenBank/DDBJ whole genome shotgun (WGS) entry which is preliminary data.</text>
</comment>
<protein>
    <submittedName>
        <fullName evidence="2">Uncharacterized protein</fullName>
    </submittedName>
</protein>
<sequence length="87" mass="10278">MRPLLLLLLLLSVVSNAFSSHDRHHRAVAVEKAFGNWNLKRIRRQDVDQAFLKNIPRDHADKEDSVEAILMRLRNDDDKKKKKIHRE</sequence>
<organism evidence="2 3">
    <name type="scientific">Caenorhabditis auriculariae</name>
    <dbReference type="NCBI Taxonomy" id="2777116"/>
    <lineage>
        <taxon>Eukaryota</taxon>
        <taxon>Metazoa</taxon>
        <taxon>Ecdysozoa</taxon>
        <taxon>Nematoda</taxon>
        <taxon>Chromadorea</taxon>
        <taxon>Rhabditida</taxon>
        <taxon>Rhabditina</taxon>
        <taxon>Rhabditomorpha</taxon>
        <taxon>Rhabditoidea</taxon>
        <taxon>Rhabditidae</taxon>
        <taxon>Peloderinae</taxon>
        <taxon>Caenorhabditis</taxon>
    </lineage>
</organism>
<evidence type="ECO:0000256" key="1">
    <source>
        <dbReference type="SAM" id="SignalP"/>
    </source>
</evidence>
<feature type="signal peptide" evidence="1">
    <location>
        <begin position="1"/>
        <end position="19"/>
    </location>
</feature>
<dbReference type="Proteomes" id="UP000835052">
    <property type="component" value="Unassembled WGS sequence"/>
</dbReference>
<keyword evidence="3" id="KW-1185">Reference proteome</keyword>
<dbReference type="AlphaFoldDB" id="A0A8S1GTG9"/>
<proteinExistence type="predicted"/>
<evidence type="ECO:0000313" key="2">
    <source>
        <dbReference type="EMBL" id="CAD6186191.1"/>
    </source>
</evidence>
<dbReference type="EMBL" id="CAJGYM010000004">
    <property type="protein sequence ID" value="CAD6186191.1"/>
    <property type="molecule type" value="Genomic_DNA"/>
</dbReference>
<feature type="chain" id="PRO_5035839438" evidence="1">
    <location>
        <begin position="20"/>
        <end position="87"/>
    </location>
</feature>
<name>A0A8S1GTG9_9PELO</name>